<organism evidence="1 2">
    <name type="scientific">Trifolium pratense</name>
    <name type="common">Red clover</name>
    <dbReference type="NCBI Taxonomy" id="57577"/>
    <lineage>
        <taxon>Eukaryota</taxon>
        <taxon>Viridiplantae</taxon>
        <taxon>Streptophyta</taxon>
        <taxon>Embryophyta</taxon>
        <taxon>Tracheophyta</taxon>
        <taxon>Spermatophyta</taxon>
        <taxon>Magnoliopsida</taxon>
        <taxon>eudicotyledons</taxon>
        <taxon>Gunneridae</taxon>
        <taxon>Pentapetalae</taxon>
        <taxon>rosids</taxon>
        <taxon>fabids</taxon>
        <taxon>Fabales</taxon>
        <taxon>Fabaceae</taxon>
        <taxon>Papilionoideae</taxon>
        <taxon>50 kb inversion clade</taxon>
        <taxon>NPAAA clade</taxon>
        <taxon>Hologalegina</taxon>
        <taxon>IRL clade</taxon>
        <taxon>Trifolieae</taxon>
        <taxon>Trifolium</taxon>
    </lineage>
</organism>
<comment type="caution">
    <text evidence="1">The sequence shown here is derived from an EMBL/GenBank/DDBJ whole genome shotgun (WGS) entry which is preliminary data.</text>
</comment>
<dbReference type="Proteomes" id="UP001177021">
    <property type="component" value="Unassembled WGS sequence"/>
</dbReference>
<accession>A0ACB0IGG6</accession>
<evidence type="ECO:0000313" key="2">
    <source>
        <dbReference type="Proteomes" id="UP001177021"/>
    </source>
</evidence>
<keyword evidence="2" id="KW-1185">Reference proteome</keyword>
<dbReference type="EMBL" id="CASHSV030000001">
    <property type="protein sequence ID" value="CAJ2631225.1"/>
    <property type="molecule type" value="Genomic_DNA"/>
</dbReference>
<protein>
    <submittedName>
        <fullName evidence="1">Uncharacterized protein</fullName>
    </submittedName>
</protein>
<reference evidence="1" key="1">
    <citation type="submission" date="2023-10" db="EMBL/GenBank/DDBJ databases">
        <authorList>
            <person name="Rodriguez Cubillos JULIANA M."/>
            <person name="De Vega J."/>
        </authorList>
    </citation>
    <scope>NUCLEOTIDE SEQUENCE</scope>
</reference>
<proteinExistence type="predicted"/>
<evidence type="ECO:0000313" key="1">
    <source>
        <dbReference type="EMBL" id="CAJ2631225.1"/>
    </source>
</evidence>
<sequence>MVSVGSKALPSRSCSTGRGGAAATKSKKPKNGSTGDDAAAFDDTHTHHRNTFSSAPHQQQSRIRKQVDPETTKYLSEIANLFESDSVELEERSLICANALEETKGKEFEIATDYILSHTLETILQGCDVDNLCSFLQSSAKQFPFIAMDRSGSHVAQTAINSLAYHLQHDDVRPLVEEALTVICKVIAANSVDVMCNCYGSHVLRTLICLCKGVPLDKSGFYLSKCTTALAERLNFKHFSSNKDDFQHGFPNLLNLLVSDIFNHATKYIKFLQLDQFSSLVFQTTLRVLAGNDEMLLDVIPILLGCKNKNNAKGNFIEGTVVPDLKNLLKEPGFSRLMEVVLEVSPLALFNELFTKVFRNSLFELSSHQHGNFVVQALISHASDQDLVLHLVSFLSEDMELIWDELGPNMESLFQMGRSGVVASLIAACERLHVNEHKCCQVLAKTVSLADESSKWIVPRLLFLDSYFTFEDKSNWIWQSGAKMNVMGSLILQTIFRFNSEHIKPYVTSITSMDTTHVLQTVRDARGSHVIEAFLCSGAPGKHKRRLVTKLQRHFGEVALHSSGAFTIEKCFTACNLSLRETIVSELLAVQSELSKTKQGSYLLRKLDIDGYAASPDHWRSKQASKESTYKEFYATFGSNDTRSMKNDGFLADTSNNKSNPNNVKEMRKEIDQSLGSSSFLSMDGFNRNPKKAKQKNKKNAEIGVNEDDFSRKKKRSKKEKVESGHDIAAAAEVARKNAKKRQRNRDISEASGKKLKTSDE</sequence>
<name>A0ACB0IGG6_TRIPR</name>
<gene>
    <name evidence="1" type="ORF">MILVUS5_LOCUS2828</name>
</gene>